<evidence type="ECO:0000313" key="4">
    <source>
        <dbReference type="EMBL" id="RSH90829.1"/>
    </source>
</evidence>
<dbReference type="Gene3D" id="3.40.50.720">
    <property type="entry name" value="NAD(P)-binding Rossmann-like Domain"/>
    <property type="match status" value="1"/>
</dbReference>
<dbReference type="Proteomes" id="UP000279259">
    <property type="component" value="Unassembled WGS sequence"/>
</dbReference>
<gene>
    <name evidence="4" type="ORF">EHS25_010004</name>
</gene>
<dbReference type="OrthoDB" id="542013at2759"/>
<dbReference type="STRING" id="1890683.A0A427YIC3"/>
<evidence type="ECO:0000256" key="2">
    <source>
        <dbReference type="ARBA" id="ARBA00023002"/>
    </source>
</evidence>
<organism evidence="4 5">
    <name type="scientific">Saitozyma podzolica</name>
    <dbReference type="NCBI Taxonomy" id="1890683"/>
    <lineage>
        <taxon>Eukaryota</taxon>
        <taxon>Fungi</taxon>
        <taxon>Dikarya</taxon>
        <taxon>Basidiomycota</taxon>
        <taxon>Agaricomycotina</taxon>
        <taxon>Tremellomycetes</taxon>
        <taxon>Tremellales</taxon>
        <taxon>Trimorphomycetaceae</taxon>
        <taxon>Saitozyma</taxon>
    </lineage>
</organism>
<dbReference type="AlphaFoldDB" id="A0A427YIC3"/>
<dbReference type="InterPro" id="IPR002347">
    <property type="entry name" value="SDR_fam"/>
</dbReference>
<protein>
    <submittedName>
        <fullName evidence="4">Uncharacterized protein</fullName>
    </submittedName>
</protein>
<dbReference type="PRINTS" id="PR00081">
    <property type="entry name" value="GDHRDH"/>
</dbReference>
<proteinExistence type="inferred from homology"/>
<sequence>MPYASTVLITGASTGLGYAAAVQIAGSHPELQIVVCSRSMPDTADKINAATGRSNAVWLKLDLSSHATTRAFVKDYRSRNFPPISAMLLNAALQVTDKPARSPDGLELMFAITHVNHALLFFLLKDQLTPDANIAITASSTHDPAYRSPGPPTYTDADSAAHPDDSTLKTWGDGLSRYANSKLANVLWAYALSERAKEQGKKWTITSMNPGVMATQLYRSATGMVGWALNVGLRIPGMSYLLGETVWTPDQSGELLVDLGVNWKGPDFGGKYYDINSKQSNHEYASSPASHDKALQKDLWDWTIKEIAEGNEAGAWETL</sequence>
<keyword evidence="2" id="KW-0560">Oxidoreductase</keyword>
<dbReference type="EMBL" id="RSCD01000009">
    <property type="protein sequence ID" value="RSH90829.1"/>
    <property type="molecule type" value="Genomic_DNA"/>
</dbReference>
<keyword evidence="5" id="KW-1185">Reference proteome</keyword>
<evidence type="ECO:0000313" key="5">
    <source>
        <dbReference type="Proteomes" id="UP000279259"/>
    </source>
</evidence>
<comment type="similarity">
    <text evidence="1">Belongs to the short-chain dehydrogenases/reductases (SDR) family.</text>
</comment>
<dbReference type="SUPFAM" id="SSF51735">
    <property type="entry name" value="NAD(P)-binding Rossmann-fold domains"/>
    <property type="match status" value="1"/>
</dbReference>
<dbReference type="PANTHER" id="PTHR24320">
    <property type="entry name" value="RETINOL DEHYDROGENASE"/>
    <property type="match status" value="1"/>
</dbReference>
<dbReference type="GO" id="GO:0016491">
    <property type="term" value="F:oxidoreductase activity"/>
    <property type="evidence" value="ECO:0007669"/>
    <property type="project" value="UniProtKB-KW"/>
</dbReference>
<dbReference type="PANTHER" id="PTHR24320:SF152">
    <property type="entry name" value="SHORT-CHAIN DEHYDROGENASE_REDUCTASE FAMILY PROTEIN"/>
    <property type="match status" value="1"/>
</dbReference>
<accession>A0A427YIC3</accession>
<dbReference type="Pfam" id="PF00106">
    <property type="entry name" value="adh_short"/>
    <property type="match status" value="1"/>
</dbReference>
<comment type="caution">
    <text evidence="4">The sequence shown here is derived from an EMBL/GenBank/DDBJ whole genome shotgun (WGS) entry which is preliminary data.</text>
</comment>
<evidence type="ECO:0000256" key="3">
    <source>
        <dbReference type="SAM" id="MobiDB-lite"/>
    </source>
</evidence>
<name>A0A427YIC3_9TREE</name>
<evidence type="ECO:0000256" key="1">
    <source>
        <dbReference type="ARBA" id="ARBA00006484"/>
    </source>
</evidence>
<feature type="region of interest" description="Disordered" evidence="3">
    <location>
        <begin position="141"/>
        <end position="162"/>
    </location>
</feature>
<dbReference type="InterPro" id="IPR036291">
    <property type="entry name" value="NAD(P)-bd_dom_sf"/>
</dbReference>
<reference evidence="4 5" key="1">
    <citation type="submission" date="2018-11" db="EMBL/GenBank/DDBJ databases">
        <title>Genome sequence of Saitozyma podzolica DSM 27192.</title>
        <authorList>
            <person name="Aliyu H."/>
            <person name="Gorte O."/>
            <person name="Ochsenreither K."/>
        </authorList>
    </citation>
    <scope>NUCLEOTIDE SEQUENCE [LARGE SCALE GENOMIC DNA]</scope>
    <source>
        <strain evidence="4 5">DSM 27192</strain>
    </source>
</reference>